<keyword evidence="1" id="KW-0521">NADP</keyword>
<accession>A0AA41QDD1</accession>
<dbReference type="Gene3D" id="3.40.50.720">
    <property type="entry name" value="NAD(P)-binding Rossmann-like Domain"/>
    <property type="match status" value="1"/>
</dbReference>
<dbReference type="InterPro" id="IPR020843">
    <property type="entry name" value="ER"/>
</dbReference>
<evidence type="ECO:0000256" key="1">
    <source>
        <dbReference type="ARBA" id="ARBA00022857"/>
    </source>
</evidence>
<gene>
    <name evidence="3" type="ORF">L1785_06040</name>
</gene>
<name>A0AA41QDD1_9MICO</name>
<dbReference type="PANTHER" id="PTHR44154:SF1">
    <property type="entry name" value="QUINONE OXIDOREDUCTASE"/>
    <property type="match status" value="1"/>
</dbReference>
<evidence type="ECO:0000313" key="4">
    <source>
        <dbReference type="Proteomes" id="UP001165405"/>
    </source>
</evidence>
<evidence type="ECO:0000259" key="2">
    <source>
        <dbReference type="SMART" id="SM00829"/>
    </source>
</evidence>
<dbReference type="Proteomes" id="UP001165405">
    <property type="component" value="Unassembled WGS sequence"/>
</dbReference>
<dbReference type="SUPFAM" id="SSF51735">
    <property type="entry name" value="NAD(P)-binding Rossmann-fold domains"/>
    <property type="match status" value="1"/>
</dbReference>
<dbReference type="Pfam" id="PF08240">
    <property type="entry name" value="ADH_N"/>
    <property type="match status" value="1"/>
</dbReference>
<comment type="caution">
    <text evidence="3">The sequence shown here is derived from an EMBL/GenBank/DDBJ whole genome shotgun (WGS) entry which is preliminary data.</text>
</comment>
<dbReference type="InterPro" id="IPR036291">
    <property type="entry name" value="NAD(P)-bd_dom_sf"/>
</dbReference>
<protein>
    <submittedName>
        <fullName evidence="3">NADP-dependent oxidoreductase</fullName>
    </submittedName>
</protein>
<proteinExistence type="predicted"/>
<dbReference type="Pfam" id="PF13602">
    <property type="entry name" value="ADH_zinc_N_2"/>
    <property type="match status" value="1"/>
</dbReference>
<keyword evidence="4" id="KW-1185">Reference proteome</keyword>
<dbReference type="InterPro" id="IPR013154">
    <property type="entry name" value="ADH-like_N"/>
</dbReference>
<feature type="domain" description="Enoyl reductase (ER)" evidence="2">
    <location>
        <begin position="10"/>
        <end position="297"/>
    </location>
</feature>
<dbReference type="EMBL" id="JAKGSG010000022">
    <property type="protein sequence ID" value="MCF4120531.1"/>
    <property type="molecule type" value="Genomic_DNA"/>
</dbReference>
<dbReference type="CDD" id="cd05289">
    <property type="entry name" value="MDR_like_2"/>
    <property type="match status" value="1"/>
</dbReference>
<dbReference type="RefSeq" id="WP_236088305.1">
    <property type="nucleotide sequence ID" value="NZ_JAKGSG010000022.1"/>
</dbReference>
<sequence>MRAVVIDQFGGPEVLHVGEVREPEAGPGQVRVRVEAAAVNRFDGKVRSGAMEGVFRTKLPAVLGVEVAGVVDQVGEGVEGVTPGDRVAGWTSRGYAELALLNLCAPVPDGLDASQAAALPVVGEAARRALRLLAVLPGETLLVHGASGGVGGVATQLAVADGVTVIGTASAGNQSRVAAFGATPTTYGEGLVERVRALAPQGVDAVFDAAGRGALPDSITLRGGTDRVLTIADPAAHELGVEFNERSEPSAADLADLLGRVARGEVSVPVAAVLPFTEAAEAHRLVGGGHAGGKVVLVP</sequence>
<dbReference type="Gene3D" id="3.90.180.10">
    <property type="entry name" value="Medium-chain alcohol dehydrogenases, catalytic domain"/>
    <property type="match status" value="1"/>
</dbReference>
<dbReference type="GO" id="GO:0016491">
    <property type="term" value="F:oxidoreductase activity"/>
    <property type="evidence" value="ECO:0007669"/>
    <property type="project" value="InterPro"/>
</dbReference>
<reference evidence="3" key="1">
    <citation type="submission" date="2022-01" db="EMBL/GenBank/DDBJ databases">
        <title>Antribacter sp. nov., isolated from Guizhou of China.</title>
        <authorList>
            <person name="Chengliang C."/>
            <person name="Ya Z."/>
        </authorList>
    </citation>
    <scope>NUCLEOTIDE SEQUENCE</scope>
    <source>
        <strain evidence="3">KLBMP 9083</strain>
    </source>
</reference>
<organism evidence="3 4">
    <name type="scientific">Antribacter soli</name>
    <dbReference type="NCBI Taxonomy" id="2910976"/>
    <lineage>
        <taxon>Bacteria</taxon>
        <taxon>Bacillati</taxon>
        <taxon>Actinomycetota</taxon>
        <taxon>Actinomycetes</taxon>
        <taxon>Micrococcales</taxon>
        <taxon>Promicromonosporaceae</taxon>
        <taxon>Antribacter</taxon>
    </lineage>
</organism>
<dbReference type="SUPFAM" id="SSF50129">
    <property type="entry name" value="GroES-like"/>
    <property type="match status" value="1"/>
</dbReference>
<dbReference type="AlphaFoldDB" id="A0AA41QDD1"/>
<dbReference type="PANTHER" id="PTHR44154">
    <property type="entry name" value="QUINONE OXIDOREDUCTASE"/>
    <property type="match status" value="1"/>
</dbReference>
<dbReference type="InterPro" id="IPR011032">
    <property type="entry name" value="GroES-like_sf"/>
</dbReference>
<dbReference type="InterPro" id="IPR051603">
    <property type="entry name" value="Zinc-ADH_QOR/CCCR"/>
</dbReference>
<evidence type="ECO:0000313" key="3">
    <source>
        <dbReference type="EMBL" id="MCF4120531.1"/>
    </source>
</evidence>
<dbReference type="SMART" id="SM00829">
    <property type="entry name" value="PKS_ER"/>
    <property type="match status" value="1"/>
</dbReference>